<organism evidence="2 3">
    <name type="scientific">Corallococcus praedator</name>
    <dbReference type="NCBI Taxonomy" id="2316724"/>
    <lineage>
        <taxon>Bacteria</taxon>
        <taxon>Pseudomonadati</taxon>
        <taxon>Myxococcota</taxon>
        <taxon>Myxococcia</taxon>
        <taxon>Myxococcales</taxon>
        <taxon>Cystobacterineae</taxon>
        <taxon>Myxococcaceae</taxon>
        <taxon>Corallococcus</taxon>
    </lineage>
</organism>
<feature type="domain" description="Xylulose 5-phosphate/Fructose 6-phosphate phosphoketolase N-terminal" evidence="1">
    <location>
        <begin position="1"/>
        <end position="132"/>
    </location>
</feature>
<dbReference type="InterPro" id="IPR005593">
    <property type="entry name" value="Xul5P/Fru6P_PKetolase"/>
</dbReference>
<gene>
    <name evidence="2" type="ORF">D7Y13_44400</name>
</gene>
<dbReference type="Pfam" id="PF09364">
    <property type="entry name" value="XFP_N"/>
    <property type="match status" value="1"/>
</dbReference>
<dbReference type="PANTHER" id="PTHR31273">
    <property type="entry name" value="PHOSPHOKETOLASE-RELATED"/>
    <property type="match status" value="1"/>
</dbReference>
<dbReference type="SUPFAM" id="SSF52518">
    <property type="entry name" value="Thiamin diphosphate-binding fold (THDP-binding)"/>
    <property type="match status" value="1"/>
</dbReference>
<dbReference type="PANTHER" id="PTHR31273:SF0">
    <property type="entry name" value="PHOSPHOKETOLASE-RELATED"/>
    <property type="match status" value="1"/>
</dbReference>
<evidence type="ECO:0000259" key="1">
    <source>
        <dbReference type="Pfam" id="PF09364"/>
    </source>
</evidence>
<evidence type="ECO:0000313" key="3">
    <source>
        <dbReference type="Proteomes" id="UP000278907"/>
    </source>
</evidence>
<dbReference type="InterPro" id="IPR029061">
    <property type="entry name" value="THDP-binding"/>
</dbReference>
<sequence length="132" mass="14710">PDLLVCCVVGDGEAETGPLAASWHSNKFINPTRDGTVLPILHLNGYKIANPTVLARLSDRELESLFIGYGYKPYFVEGDDPETMHQLMAKTLDTIVSEIQDIQREAQAHGFTERPQYPMIILRSPKGWTGPK</sequence>
<protein>
    <submittedName>
        <fullName evidence="2">Phosphoketolase</fullName>
    </submittedName>
</protein>
<reference evidence="2 3" key="1">
    <citation type="submission" date="2018-09" db="EMBL/GenBank/DDBJ databases">
        <authorList>
            <person name="Livingstone P.G."/>
            <person name="Whitworth D.E."/>
        </authorList>
    </citation>
    <scope>NUCLEOTIDE SEQUENCE [LARGE SCALE GENOMIC DNA]</scope>
    <source>
        <strain evidence="2 3">CA031B</strain>
    </source>
</reference>
<name>A0ABX9Q1N3_9BACT</name>
<evidence type="ECO:0000313" key="2">
    <source>
        <dbReference type="EMBL" id="RKH76351.1"/>
    </source>
</evidence>
<dbReference type="InterPro" id="IPR018970">
    <property type="entry name" value="Xul5P/Fru6P_PKetolase_N"/>
</dbReference>
<feature type="non-terminal residue" evidence="2">
    <location>
        <position position="132"/>
    </location>
</feature>
<dbReference type="Proteomes" id="UP000278907">
    <property type="component" value="Unassembled WGS sequence"/>
</dbReference>
<comment type="caution">
    <text evidence="2">The sequence shown here is derived from an EMBL/GenBank/DDBJ whole genome shotgun (WGS) entry which is preliminary data.</text>
</comment>
<feature type="non-terminal residue" evidence="2">
    <location>
        <position position="1"/>
    </location>
</feature>
<dbReference type="Gene3D" id="3.40.50.970">
    <property type="match status" value="1"/>
</dbReference>
<accession>A0ABX9Q1N3</accession>
<keyword evidence="3" id="KW-1185">Reference proteome</keyword>
<dbReference type="EMBL" id="RAWI01001341">
    <property type="protein sequence ID" value="RKH76351.1"/>
    <property type="molecule type" value="Genomic_DNA"/>
</dbReference>
<proteinExistence type="predicted"/>